<name>A0ABW5D002_9BACT</name>
<sequence>MSNYLHQLFDHLNSSCIEYFLLTDFESDFSSNDIDLFVAPAGKQAFEKKIFELGWYRRKEPAFHKNHFFYISPSSEQYLDVKYSLTFAKSDAVCCTYSGASHTISDSVLNEVSIYRPKGFDAVMLYAAHLGYKERGKLEGKHKAYLQKYISLYLHEIGSEHLGVIEQIQEWLDREFPLNTAKLQQILNPYFIQERKKMIRSTSTFKYGYGLSVLFLGTDGVGKTTLVEAVGKKLNIKNNRLYLGTGESNWSSETVKKIYTYNLSTWPLKKAYNLFKTFAVLPLEYMLRIAPVVRKSKYTITLIDRFPGFVYQDKNAGPKLLYKFILPDPDLVFFLHAAPEVLVKRKPHETSLERSIADTEKFRTVANKVSNGKYKSIDTSSMSISEASDLIVSEIYNHPKLYKHFLIAEPCN</sequence>
<evidence type="ECO:0000313" key="3">
    <source>
        <dbReference type="Proteomes" id="UP001597374"/>
    </source>
</evidence>
<evidence type="ECO:0000313" key="2">
    <source>
        <dbReference type="EMBL" id="MFD2248001.1"/>
    </source>
</evidence>
<dbReference type="Proteomes" id="UP001597374">
    <property type="component" value="Unassembled WGS sequence"/>
</dbReference>
<keyword evidence="3" id="KW-1185">Reference proteome</keyword>
<organism evidence="2 3">
    <name type="scientific">Pontibacter ruber</name>
    <dbReference type="NCBI Taxonomy" id="1343895"/>
    <lineage>
        <taxon>Bacteria</taxon>
        <taxon>Pseudomonadati</taxon>
        <taxon>Bacteroidota</taxon>
        <taxon>Cytophagia</taxon>
        <taxon>Cytophagales</taxon>
        <taxon>Hymenobacteraceae</taxon>
        <taxon>Pontibacter</taxon>
    </lineage>
</organism>
<reference evidence="3" key="1">
    <citation type="journal article" date="2019" name="Int. J. Syst. Evol. Microbiol.">
        <title>The Global Catalogue of Microorganisms (GCM) 10K type strain sequencing project: providing services to taxonomists for standard genome sequencing and annotation.</title>
        <authorList>
            <consortium name="The Broad Institute Genomics Platform"/>
            <consortium name="The Broad Institute Genome Sequencing Center for Infectious Disease"/>
            <person name="Wu L."/>
            <person name="Ma J."/>
        </authorList>
    </citation>
    <scope>NUCLEOTIDE SEQUENCE [LARGE SCALE GENOMIC DNA]</scope>
    <source>
        <strain evidence="3">CGMCC 4.1782</strain>
    </source>
</reference>
<dbReference type="Pfam" id="PF02223">
    <property type="entry name" value="Thymidylate_kin"/>
    <property type="match status" value="1"/>
</dbReference>
<accession>A0ABW5D002</accession>
<gene>
    <name evidence="2" type="ORF">ACFSKP_17160</name>
</gene>
<feature type="domain" description="Thymidylate kinase-like" evidence="1">
    <location>
        <begin position="217"/>
        <end position="386"/>
    </location>
</feature>
<dbReference type="SUPFAM" id="SSF52540">
    <property type="entry name" value="P-loop containing nucleoside triphosphate hydrolases"/>
    <property type="match status" value="1"/>
</dbReference>
<dbReference type="InterPro" id="IPR027417">
    <property type="entry name" value="P-loop_NTPase"/>
</dbReference>
<dbReference type="RefSeq" id="WP_250431319.1">
    <property type="nucleotide sequence ID" value="NZ_JALPRR010000003.1"/>
</dbReference>
<dbReference type="EMBL" id="JBHUIM010000002">
    <property type="protein sequence ID" value="MFD2248001.1"/>
    <property type="molecule type" value="Genomic_DNA"/>
</dbReference>
<dbReference type="InterPro" id="IPR039430">
    <property type="entry name" value="Thymidylate_kin-like_dom"/>
</dbReference>
<proteinExistence type="predicted"/>
<comment type="caution">
    <text evidence="2">The sequence shown here is derived from an EMBL/GenBank/DDBJ whole genome shotgun (WGS) entry which is preliminary data.</text>
</comment>
<dbReference type="Gene3D" id="3.40.50.300">
    <property type="entry name" value="P-loop containing nucleotide triphosphate hydrolases"/>
    <property type="match status" value="1"/>
</dbReference>
<evidence type="ECO:0000259" key="1">
    <source>
        <dbReference type="Pfam" id="PF02223"/>
    </source>
</evidence>
<protein>
    <recommendedName>
        <fullName evidence="1">Thymidylate kinase-like domain-containing protein</fullName>
    </recommendedName>
</protein>